<accession>A0A852T8U1</accession>
<dbReference type="Proteomes" id="UP000548423">
    <property type="component" value="Unassembled WGS sequence"/>
</dbReference>
<comment type="caution">
    <text evidence="3">The sequence shown here is derived from an EMBL/GenBank/DDBJ whole genome shotgun (WGS) entry which is preliminary data.</text>
</comment>
<dbReference type="PANTHER" id="PTHR12526">
    <property type="entry name" value="GLYCOSYLTRANSFERASE"/>
    <property type="match status" value="1"/>
</dbReference>
<gene>
    <name evidence="3" type="ORF">F4694_000573</name>
</gene>
<dbReference type="PANTHER" id="PTHR12526:SF630">
    <property type="entry name" value="GLYCOSYLTRANSFERASE"/>
    <property type="match status" value="1"/>
</dbReference>
<organism evidence="3 4">
    <name type="scientific">Neobacillus niacini</name>
    <dbReference type="NCBI Taxonomy" id="86668"/>
    <lineage>
        <taxon>Bacteria</taxon>
        <taxon>Bacillati</taxon>
        <taxon>Bacillota</taxon>
        <taxon>Bacilli</taxon>
        <taxon>Bacillales</taxon>
        <taxon>Bacillaceae</taxon>
        <taxon>Neobacillus</taxon>
    </lineage>
</organism>
<dbReference type="AlphaFoldDB" id="A0A852T8U1"/>
<evidence type="ECO:0000259" key="1">
    <source>
        <dbReference type="Pfam" id="PF00534"/>
    </source>
</evidence>
<reference evidence="4" key="1">
    <citation type="submission" date="2020-07" db="EMBL/GenBank/DDBJ databases">
        <authorList>
            <person name="Partida-Martinez L."/>
            <person name="Huntemann M."/>
            <person name="Clum A."/>
            <person name="Wang J."/>
            <person name="Palaniappan K."/>
            <person name="Ritter S."/>
            <person name="Chen I.-M."/>
            <person name="Stamatis D."/>
            <person name="Reddy T."/>
            <person name="O'Malley R."/>
            <person name="Daum C."/>
            <person name="Shapiro N."/>
            <person name="Ivanova N."/>
            <person name="Kyrpides N."/>
            <person name="Woyke T."/>
        </authorList>
    </citation>
    <scope>NUCLEOTIDE SEQUENCE [LARGE SCALE GENOMIC DNA]</scope>
    <source>
        <strain evidence="4">AT2.8</strain>
    </source>
</reference>
<protein>
    <submittedName>
        <fullName evidence="3">Glycosyltransferase involved in cell wall biosynthesis</fullName>
    </submittedName>
</protein>
<feature type="domain" description="Glycosyltransferase subfamily 4-like N-terminal" evidence="2">
    <location>
        <begin position="7"/>
        <end position="129"/>
    </location>
</feature>
<evidence type="ECO:0000313" key="4">
    <source>
        <dbReference type="Proteomes" id="UP000548423"/>
    </source>
</evidence>
<dbReference type="Pfam" id="PF00534">
    <property type="entry name" value="Glycos_transf_1"/>
    <property type="match status" value="1"/>
</dbReference>
<dbReference type="GO" id="GO:0016757">
    <property type="term" value="F:glycosyltransferase activity"/>
    <property type="evidence" value="ECO:0007669"/>
    <property type="project" value="InterPro"/>
</dbReference>
<evidence type="ECO:0000259" key="2">
    <source>
        <dbReference type="Pfam" id="PF13477"/>
    </source>
</evidence>
<dbReference type="InterPro" id="IPR001296">
    <property type="entry name" value="Glyco_trans_1"/>
</dbReference>
<evidence type="ECO:0000313" key="3">
    <source>
        <dbReference type="EMBL" id="NYE03854.1"/>
    </source>
</evidence>
<dbReference type="Pfam" id="PF13477">
    <property type="entry name" value="Glyco_trans_4_2"/>
    <property type="match status" value="1"/>
</dbReference>
<name>A0A852T8U1_9BACI</name>
<reference evidence="4" key="2">
    <citation type="submission" date="2020-08" db="EMBL/GenBank/DDBJ databases">
        <title>The Agave Microbiome: Exploring the role of microbial communities in plant adaptations to desert environments.</title>
        <authorList>
            <person name="Partida-Martinez L.P."/>
        </authorList>
    </citation>
    <scope>NUCLEOTIDE SEQUENCE [LARGE SCALE GENOMIC DNA]</scope>
    <source>
        <strain evidence="4">AT2.8</strain>
    </source>
</reference>
<sequence length="378" mass="43479">MNQFVIWSLEELNKNGFEITLLCDMDEKFIKSMPAYVNCINVPMTRGIDFIGSIMAIMRMYRIFKKEKFNLVQYSTPNASMYASIASWLARVPIRLYCQWGIIYVGMSGIKRRIFKAIEKLVCSFSTDIQPDSHGNLNFSRVEKLYSEERSRVVWNGSASGLDLDKFDYLKKEKFNSEIRKKYKIPSDAVVIGFLGRVGKEKGFDELITAFISIKEKYKNVKLLFVGPNEKPKTVSPNLLKWFENSSDVIKIGWTDQTEKYLSAMDMFVFPSYREGFGNVVIEAEAMAIPVIATDIPGPQNGLVDGVTGYLVPKQTVNPLIEKIEELISNKLLREQMGQSGRKYVKENFDNQILLKHIIENRNWLFERNSPSHIKYGK</sequence>
<dbReference type="CDD" id="cd03808">
    <property type="entry name" value="GT4_CapM-like"/>
    <property type="match status" value="1"/>
</dbReference>
<dbReference type="Gene3D" id="3.40.50.2000">
    <property type="entry name" value="Glycogen Phosphorylase B"/>
    <property type="match status" value="2"/>
</dbReference>
<dbReference type="EMBL" id="JACCBX010000001">
    <property type="protein sequence ID" value="NYE03854.1"/>
    <property type="molecule type" value="Genomic_DNA"/>
</dbReference>
<proteinExistence type="predicted"/>
<feature type="domain" description="Glycosyl transferase family 1" evidence="1">
    <location>
        <begin position="177"/>
        <end position="343"/>
    </location>
</feature>
<dbReference type="SUPFAM" id="SSF53756">
    <property type="entry name" value="UDP-Glycosyltransferase/glycogen phosphorylase"/>
    <property type="match status" value="1"/>
</dbReference>
<dbReference type="InterPro" id="IPR028098">
    <property type="entry name" value="Glyco_trans_4-like_N"/>
</dbReference>